<feature type="transmembrane region" description="Helical" evidence="1">
    <location>
        <begin position="37"/>
        <end position="60"/>
    </location>
</feature>
<feature type="signal peptide" evidence="2">
    <location>
        <begin position="1"/>
        <end position="24"/>
    </location>
</feature>
<gene>
    <name evidence="3" type="ORF">QEH59_17430</name>
</gene>
<keyword evidence="4" id="KW-1185">Reference proteome</keyword>
<dbReference type="Proteomes" id="UP001243717">
    <property type="component" value="Unassembled WGS sequence"/>
</dbReference>
<name>A0ABU1AN42_9BACT</name>
<dbReference type="EMBL" id="JARXIC010000054">
    <property type="protein sequence ID" value="MDQ8196220.1"/>
    <property type="molecule type" value="Genomic_DNA"/>
</dbReference>
<proteinExistence type="predicted"/>
<evidence type="ECO:0000313" key="3">
    <source>
        <dbReference type="EMBL" id="MDQ8196220.1"/>
    </source>
</evidence>
<evidence type="ECO:0000313" key="4">
    <source>
        <dbReference type="Proteomes" id="UP001243717"/>
    </source>
</evidence>
<protein>
    <submittedName>
        <fullName evidence="3">Uncharacterized protein</fullName>
    </submittedName>
</protein>
<keyword evidence="1" id="KW-0472">Membrane</keyword>
<keyword evidence="2" id="KW-0732">Signal</keyword>
<comment type="caution">
    <text evidence="3">The sequence shown here is derived from an EMBL/GenBank/DDBJ whole genome shotgun (WGS) entry which is preliminary data.</text>
</comment>
<reference evidence="3 4" key="1">
    <citation type="submission" date="2023-04" db="EMBL/GenBank/DDBJ databases">
        <title>A novel bacteria isolated from coastal sediment.</title>
        <authorList>
            <person name="Liu X.-J."/>
            <person name="Du Z.-J."/>
        </authorList>
    </citation>
    <scope>NUCLEOTIDE SEQUENCE [LARGE SCALE GENOMIC DNA]</scope>
    <source>
        <strain evidence="3 4">SDUM461004</strain>
    </source>
</reference>
<feature type="chain" id="PRO_5046510266" evidence="2">
    <location>
        <begin position="25"/>
        <end position="94"/>
    </location>
</feature>
<keyword evidence="1" id="KW-1133">Transmembrane helix</keyword>
<evidence type="ECO:0000256" key="2">
    <source>
        <dbReference type="SAM" id="SignalP"/>
    </source>
</evidence>
<sequence>MVALRVVAASAAICVALGAVQMMAAEAATTAAIRVVLGAAQMMAAEAATTAAICVVLGAVQMMAAEARHYGFNVGGAALKNAVFLRVALADPWL</sequence>
<organism evidence="3 4">
    <name type="scientific">Thalassobacterium sedimentorum</name>
    <dbReference type="NCBI Taxonomy" id="3041258"/>
    <lineage>
        <taxon>Bacteria</taxon>
        <taxon>Pseudomonadati</taxon>
        <taxon>Verrucomicrobiota</taxon>
        <taxon>Opitutia</taxon>
        <taxon>Puniceicoccales</taxon>
        <taxon>Coraliomargaritaceae</taxon>
        <taxon>Thalassobacterium</taxon>
    </lineage>
</organism>
<accession>A0ABU1AN42</accession>
<keyword evidence="1" id="KW-0812">Transmembrane</keyword>
<evidence type="ECO:0000256" key="1">
    <source>
        <dbReference type="SAM" id="Phobius"/>
    </source>
</evidence>